<dbReference type="RefSeq" id="WP_093219737.1">
    <property type="nucleotide sequence ID" value="NZ_LT629803.1"/>
</dbReference>
<evidence type="ECO:0000313" key="1">
    <source>
        <dbReference type="EMBL" id="TDB61461.1"/>
    </source>
</evidence>
<proteinExistence type="predicted"/>
<dbReference type="Proteomes" id="UP000295254">
    <property type="component" value="Unassembled WGS sequence"/>
</dbReference>
<reference evidence="2" key="1">
    <citation type="journal article" date="2019" name="bioRxiv">
        <title>Bacterially produced spermidine induces plant systemic susceptibility to pathogens.</title>
        <authorList>
            <person name="Melnyk R.A."/>
            <person name="Beskrovnaya P.A."/>
            <person name="Liu Z."/>
            <person name="Song Y."/>
            <person name="Haney C.H."/>
        </authorList>
    </citation>
    <scope>NUCLEOTIDE SEQUENCE [LARGE SCALE GENOMIC DNA]</scope>
    <source>
        <strain evidence="2">Dha-51</strain>
    </source>
</reference>
<protein>
    <submittedName>
        <fullName evidence="1">Phage tail assembly protein</fullName>
    </submittedName>
</protein>
<gene>
    <name evidence="1" type="ORF">EIY72_15455</name>
</gene>
<dbReference type="AlphaFoldDB" id="A0A1H2N8H7"/>
<sequence>MTQANKELPKWLAVTADGVAVTLKYPIEVDGIKNDTLFMRAPCVRDLRVANAAANGDDDKREMAMFSSLTQVGEADLLGLKLTDHARLQAGYFRLVNDE</sequence>
<keyword evidence="2" id="KW-1185">Reference proteome</keyword>
<comment type="caution">
    <text evidence="1">The sequence shown here is derived from an EMBL/GenBank/DDBJ whole genome shotgun (WGS) entry which is preliminary data.</text>
</comment>
<evidence type="ECO:0000313" key="2">
    <source>
        <dbReference type="Proteomes" id="UP000295254"/>
    </source>
</evidence>
<dbReference type="EMBL" id="RRZK01000020">
    <property type="protein sequence ID" value="TDB61461.1"/>
    <property type="molecule type" value="Genomic_DNA"/>
</dbReference>
<dbReference type="InterPro" id="IPR019289">
    <property type="entry name" value="Phage_tail_E/E"/>
</dbReference>
<dbReference type="Pfam" id="PF10109">
    <property type="entry name" value="Phage_TAC_7"/>
    <property type="match status" value="1"/>
</dbReference>
<dbReference type="OrthoDB" id="7021429at2"/>
<accession>A0A1H2N8H7</accession>
<dbReference type="STRING" id="95300.SAMN05216558_1872"/>
<name>A0A1H2N8H7_PSEVA</name>
<organism evidence="1 2">
    <name type="scientific">Pseudomonas vancouverensis</name>
    <dbReference type="NCBI Taxonomy" id="95300"/>
    <lineage>
        <taxon>Bacteria</taxon>
        <taxon>Pseudomonadati</taxon>
        <taxon>Pseudomonadota</taxon>
        <taxon>Gammaproteobacteria</taxon>
        <taxon>Pseudomonadales</taxon>
        <taxon>Pseudomonadaceae</taxon>
        <taxon>Pseudomonas</taxon>
    </lineage>
</organism>